<reference evidence="1 2" key="1">
    <citation type="submission" date="2018-04" db="EMBL/GenBank/DDBJ databases">
        <authorList>
            <person name="Vogel A."/>
        </authorList>
    </citation>
    <scope>NUCLEOTIDE SEQUENCE [LARGE SCALE GENOMIC DNA]</scope>
</reference>
<gene>
    <name evidence="1" type="ORF">CCAM_LOCUS10537</name>
</gene>
<name>A0A484KRZ6_9ASTE</name>
<dbReference type="EMBL" id="OOIL02000725">
    <property type="protein sequence ID" value="VFQ68761.1"/>
    <property type="molecule type" value="Genomic_DNA"/>
</dbReference>
<proteinExistence type="predicted"/>
<dbReference type="AlphaFoldDB" id="A0A484KRZ6"/>
<keyword evidence="2" id="KW-1185">Reference proteome</keyword>
<evidence type="ECO:0000313" key="1">
    <source>
        <dbReference type="EMBL" id="VFQ68761.1"/>
    </source>
</evidence>
<sequence>MFAYSVVQGSKRTYGSHCSKMVMYGGHIRTNGGIAGIPLMDPAWMVQLLQQVLIMNQNAIARTQQPLQKKGGISDRGQYVAKGWISVDTRF</sequence>
<dbReference type="Proteomes" id="UP000595140">
    <property type="component" value="Unassembled WGS sequence"/>
</dbReference>
<protein>
    <submittedName>
        <fullName evidence="1">Uncharacterized protein</fullName>
    </submittedName>
</protein>
<evidence type="ECO:0000313" key="2">
    <source>
        <dbReference type="Proteomes" id="UP000595140"/>
    </source>
</evidence>
<accession>A0A484KRZ6</accession>
<organism evidence="1 2">
    <name type="scientific">Cuscuta campestris</name>
    <dbReference type="NCBI Taxonomy" id="132261"/>
    <lineage>
        <taxon>Eukaryota</taxon>
        <taxon>Viridiplantae</taxon>
        <taxon>Streptophyta</taxon>
        <taxon>Embryophyta</taxon>
        <taxon>Tracheophyta</taxon>
        <taxon>Spermatophyta</taxon>
        <taxon>Magnoliopsida</taxon>
        <taxon>eudicotyledons</taxon>
        <taxon>Gunneridae</taxon>
        <taxon>Pentapetalae</taxon>
        <taxon>asterids</taxon>
        <taxon>lamiids</taxon>
        <taxon>Solanales</taxon>
        <taxon>Convolvulaceae</taxon>
        <taxon>Cuscuteae</taxon>
        <taxon>Cuscuta</taxon>
        <taxon>Cuscuta subgen. Grammica</taxon>
        <taxon>Cuscuta sect. Cleistogrammica</taxon>
    </lineage>
</organism>